<protein>
    <submittedName>
        <fullName evidence="2">Uncharacterized protein</fullName>
    </submittedName>
</protein>
<dbReference type="Proteomes" id="UP000186108">
    <property type="component" value="Plasmid pR1CP1"/>
</dbReference>
<evidence type="ECO:0000313" key="3">
    <source>
        <dbReference type="Proteomes" id="UP000186108"/>
    </source>
</evidence>
<accession>A0A1B1KID5</accession>
<gene>
    <name evidence="1" type="ORF">R1CP_38435</name>
    <name evidence="2" type="ORF">R1CP_38940</name>
</gene>
<dbReference type="EMBL" id="CP009112">
    <property type="protein sequence ID" value="ANS32376.1"/>
    <property type="molecule type" value="Genomic_DNA"/>
</dbReference>
<geneLocation type="plasmid" evidence="2">
    <name>pR1CP1</name>
</geneLocation>
<keyword evidence="2" id="KW-0614">Plasmid</keyword>
<reference evidence="2 3" key="1">
    <citation type="submission" date="2014-07" db="EMBL/GenBank/DDBJ databases">
        <authorList>
            <person name="Zhang J.E."/>
            <person name="Yang H."/>
            <person name="Guo J."/>
            <person name="Deng Z."/>
            <person name="Luo H."/>
            <person name="Luo M."/>
            <person name="Zhao B."/>
        </authorList>
    </citation>
    <scope>NUCLEOTIDE SEQUENCE [LARGE SCALE GENOMIC DNA]</scope>
    <source>
        <strain evidence="2 3">1CP</strain>
        <plasmid evidence="3">Plasmid pr1cp1</plasmid>
        <plasmid evidence="2">pR1CP1</plasmid>
    </source>
</reference>
<evidence type="ECO:0000313" key="2">
    <source>
        <dbReference type="EMBL" id="ANS32376.1"/>
    </source>
</evidence>
<organism evidence="2 3">
    <name type="scientific">Rhodococcus opacus</name>
    <name type="common">Nocardia opaca</name>
    <dbReference type="NCBI Taxonomy" id="37919"/>
    <lineage>
        <taxon>Bacteria</taxon>
        <taxon>Bacillati</taxon>
        <taxon>Actinomycetota</taxon>
        <taxon>Actinomycetes</taxon>
        <taxon>Mycobacteriales</taxon>
        <taxon>Nocardiaceae</taxon>
        <taxon>Rhodococcus</taxon>
    </lineage>
</organism>
<sequence length="51" mass="5532">MPLLIIHAAIALGSLIAPRRVTEVLQRLCVTIAVMRANTRSMAAIGQTEFL</sequence>
<proteinExistence type="predicted"/>
<dbReference type="AlphaFoldDB" id="A0A1B1KID5"/>
<evidence type="ECO:0000313" key="1">
    <source>
        <dbReference type="EMBL" id="ANS32283.1"/>
    </source>
</evidence>
<dbReference type="EMBL" id="CP009112">
    <property type="protein sequence ID" value="ANS32283.1"/>
    <property type="molecule type" value="Genomic_DNA"/>
</dbReference>
<name>A0A1B1KID5_RHOOP</name>
<geneLocation type="plasmid" evidence="3">
    <name>pr1cp1</name>
</geneLocation>